<dbReference type="CDD" id="cd19953">
    <property type="entry name" value="PDS5"/>
    <property type="match status" value="1"/>
</dbReference>
<dbReference type="FunFam" id="1.25.10.10:FF:000420">
    <property type="entry name" value="Sister chromatid cohesion protein PDS5 isogeny B"/>
    <property type="match status" value="1"/>
</dbReference>
<dbReference type="Pfam" id="PF20168">
    <property type="entry name" value="PDS5"/>
    <property type="match status" value="1"/>
</dbReference>
<feature type="compositionally biased region" description="Acidic residues" evidence="8">
    <location>
        <begin position="1599"/>
        <end position="1609"/>
    </location>
</feature>
<sequence length="1673" mass="187981">MELKLEQQLKEVGSKLETPPSTKDALVKLLKQAATCLSETEQSPSATVMESMQPFLDAIVKPELLKHQDNDVKLLVATCICEITRITAPEAPYNDDVLKDIFHLIVGTFSGLRDTTGPSFGRRVAILETLAKYRSCVVMLDLECDDLVNKLFSAFFTVASDDHLESVLSAMQTIMVVLIEEIEDVREDLLLVILAVLGRNRSDVSSAARRLAKNVIEQCAVKLEAGIKQFLVSSMSGDNRSSNSQIDYHEVIYDVYCCAPQILSGIIPYLTAELLTDQLEVRLKAVLLVGDLFALPGSSISGAFQPIFSEFLKRLTDRAVEVRMSALERVKSCLLSNPFRAEASQIISALCDRLLDYDENVRKQVVVVICDAACHAVNSVPVETIKLVVERLQDKSLLVKRYTMERMAEIFRVYCVKSSDGSFSPGEFDWIPGKILRCFYDRDFRSDKIESVLCGTMFPSEFSVKERAKAWVRVFSVCDKVEVKALEKILEQKQRLQQEMQRYLSLRQMHQDGDAPEFQKKVLFCFRIMSRSFAEPSMAEESFQILDQLKDANIWKILTNLLDANTGFHQACTGREDLLKILGDKHRLYDFLGNLSVKSSFLLFNKEHVKEILLDASTHKSAGNTQFIQSCMDILVLLARFSPMLLGGAEEELINFLKDDNEIIKEGALHILAKAGGTIREQLAVSSSSIDLMLERLCLEGSRRQAKYAVHALAAITKDDGLKSLSVLYKRLVDMLEEKRHLPAVLQSLGCIAETAMPVFETREGEIEEFIKNKILKRSSKAEDDTKTSWDGISEPCLLKIYGIKTLVKSYLPVKDAQLRPGIDGLLEILRNILLFGEISKDIESSSVDKAHLRLASAKAVLRLSKHWDHKIPVDIFHLTLRTPEITFPQARKLFLSKVHQYIKDRLLDVKYACAFLFDMTGLKPLDLEEEKQNLADIIQMHYQAKERQLSVQSDGNTSAASPEYILPYLVHALAHHSCPDTDECKDVKAFETIYRQLHLILSILVRKDEDTKSESSTNKEKENISAIAYIFESIKHSEDVVDAAKSKNSHAISELGLSITKRLAQKEDDTQSFTSPVSLPPILYKPRERKEGDDSLATEGKTWLADENVLTQLESLHLENDDKINSDIAEDVVLKDSEREANEVPLGKMIKRLKSPSTKVGKVKKNKSLLAKAKNAESDVDILKMVREINLDNMGLASKFESSNGHKHIPSRKSKSESEHKKSKKIKAIDVASVPVPKRRRSSSFHSARLSSSNLFIPLSASGDDSSPDSKEKKPTRKLTVENADPDLLVSCMRKNISFTLKHKGKRSDLGHNSENEVEEDDNLKETDIVNTNNSFKASTGSMRKRKRRSVAGLAKCTTKKSGVDNEELINCKIKVWWPMDKQFYEGIIKSYDPIKGKHVILYDDGDVEVLRLEKERWELADNSCKPFKKSNSLKLPQSTKVSPAQKSRSLGNVHWNTKSEKIIKGKRTPKKNSKCVKEPEEKDDSDVSNLEPIEESKGEEAKQGEPTEESAGEEAKQGDSLGEHDERGTKHLTDADESDKEVKSVSREKHLEDSLDNKNQLEESDGEAKSNFEGKDFADAESIPKDDAEENSHSGDGEDESGEGMQEEENKDKSDSERTQDEDIDGTIQRNSKKARIKSTPSNAEDAEISDNEPLSKWKHKVQKSASRKAR</sequence>
<proteinExistence type="predicted"/>
<comment type="subcellular location">
    <subcellularLocation>
        <location evidence="1">Nucleus</location>
    </subcellularLocation>
</comment>
<keyword evidence="3" id="KW-0227">DNA damage</keyword>
<dbReference type="Gramene" id="Manes.09G083700.1.v8.1">
    <property type="protein sequence ID" value="Manes.09G083700.1.v8.1.CDS"/>
    <property type="gene ID" value="Manes.09G083700.v8.1"/>
</dbReference>
<keyword evidence="7" id="KW-0131">Cell cycle</keyword>
<keyword evidence="10" id="KW-1185">Reference proteome</keyword>
<keyword evidence="4" id="KW-0498">Mitosis</keyword>
<evidence type="ECO:0000313" key="9">
    <source>
        <dbReference type="EMBL" id="OAY41225.1"/>
    </source>
</evidence>
<dbReference type="EMBL" id="CM004395">
    <property type="protein sequence ID" value="OAY41225.1"/>
    <property type="molecule type" value="Genomic_DNA"/>
</dbReference>
<keyword evidence="6" id="KW-0539">Nucleus</keyword>
<dbReference type="STRING" id="3983.A0A2C9VAP8"/>
<dbReference type="GO" id="GO:0005634">
    <property type="term" value="C:nucleus"/>
    <property type="evidence" value="ECO:0000318"/>
    <property type="project" value="GO_Central"/>
</dbReference>
<feature type="compositionally biased region" description="Basic and acidic residues" evidence="8">
    <location>
        <begin position="1610"/>
        <end position="1623"/>
    </location>
</feature>
<dbReference type="Proteomes" id="UP000091857">
    <property type="component" value="Chromosome 9"/>
</dbReference>
<dbReference type="OrthoDB" id="200660at2759"/>
<feature type="region of interest" description="Disordered" evidence="8">
    <location>
        <begin position="1200"/>
        <end position="1282"/>
    </location>
</feature>
<dbReference type="GO" id="GO:0007064">
    <property type="term" value="P:mitotic sister chromatid cohesion"/>
    <property type="evidence" value="ECO:0000318"/>
    <property type="project" value="GO_Central"/>
</dbReference>
<dbReference type="SUPFAM" id="SSF48371">
    <property type="entry name" value="ARM repeat"/>
    <property type="match status" value="2"/>
</dbReference>
<feature type="compositionally biased region" description="Low complexity" evidence="8">
    <location>
        <begin position="1245"/>
        <end position="1254"/>
    </location>
</feature>
<dbReference type="PANTHER" id="PTHR12663:SF0">
    <property type="entry name" value="PRECOCIOUS DISSOCIATION OF SISTERS 5, ISOFORM A"/>
    <property type="match status" value="1"/>
</dbReference>
<dbReference type="InterPro" id="IPR011989">
    <property type="entry name" value="ARM-like"/>
</dbReference>
<feature type="region of interest" description="Disordered" evidence="8">
    <location>
        <begin position="1430"/>
        <end position="1673"/>
    </location>
</feature>
<evidence type="ECO:0000256" key="4">
    <source>
        <dbReference type="ARBA" id="ARBA00022776"/>
    </source>
</evidence>
<dbReference type="InterPro" id="IPR039776">
    <property type="entry name" value="Pds5"/>
</dbReference>
<name>A0A2C9VAP8_MANES</name>
<feature type="compositionally biased region" description="Basic residues" evidence="8">
    <location>
        <begin position="1466"/>
        <end position="1476"/>
    </location>
</feature>
<evidence type="ECO:0000256" key="6">
    <source>
        <dbReference type="ARBA" id="ARBA00023242"/>
    </source>
</evidence>
<organism evidence="9 10">
    <name type="scientific">Manihot esculenta</name>
    <name type="common">Cassava</name>
    <name type="synonym">Jatropha manihot</name>
    <dbReference type="NCBI Taxonomy" id="3983"/>
    <lineage>
        <taxon>Eukaryota</taxon>
        <taxon>Viridiplantae</taxon>
        <taxon>Streptophyta</taxon>
        <taxon>Embryophyta</taxon>
        <taxon>Tracheophyta</taxon>
        <taxon>Spermatophyta</taxon>
        <taxon>Magnoliopsida</taxon>
        <taxon>eudicotyledons</taxon>
        <taxon>Gunneridae</taxon>
        <taxon>Pentapetalae</taxon>
        <taxon>rosids</taxon>
        <taxon>fabids</taxon>
        <taxon>Malpighiales</taxon>
        <taxon>Euphorbiaceae</taxon>
        <taxon>Crotonoideae</taxon>
        <taxon>Manihoteae</taxon>
        <taxon>Manihot</taxon>
    </lineage>
</organism>
<evidence type="ECO:0000256" key="5">
    <source>
        <dbReference type="ARBA" id="ARBA00023204"/>
    </source>
</evidence>
<dbReference type="PANTHER" id="PTHR12663">
    <property type="entry name" value="ANDROGEN INDUCED INHIBITOR OF PROLIFERATION AS3 / PDS5-RELATED"/>
    <property type="match status" value="1"/>
</dbReference>
<accession>A0A2C9VAP8</accession>
<evidence type="ECO:0000313" key="10">
    <source>
        <dbReference type="Proteomes" id="UP000091857"/>
    </source>
</evidence>
<keyword evidence="2" id="KW-0132">Cell division</keyword>
<feature type="compositionally biased region" description="Basic residues" evidence="8">
    <location>
        <begin position="1659"/>
        <end position="1673"/>
    </location>
</feature>
<feature type="compositionally biased region" description="Basic and acidic residues" evidence="8">
    <location>
        <begin position="1496"/>
        <end position="1507"/>
    </location>
</feature>
<feature type="compositionally biased region" description="Polar residues" evidence="8">
    <location>
        <begin position="1431"/>
        <end position="1458"/>
    </location>
</feature>
<dbReference type="GO" id="GO:0140670">
    <property type="term" value="F:cohesin unloader activity"/>
    <property type="evidence" value="ECO:0000318"/>
    <property type="project" value="GO_Central"/>
</dbReference>
<dbReference type="InterPro" id="IPR016024">
    <property type="entry name" value="ARM-type_fold"/>
</dbReference>
<dbReference type="GO" id="GO:0051301">
    <property type="term" value="P:cell division"/>
    <property type="evidence" value="ECO:0007669"/>
    <property type="project" value="UniProtKB-KW"/>
</dbReference>
<evidence type="ECO:0000256" key="1">
    <source>
        <dbReference type="ARBA" id="ARBA00004123"/>
    </source>
</evidence>
<comment type="caution">
    <text evidence="9">The sequence shown here is derived from an EMBL/GenBank/DDBJ whole genome shotgun (WGS) entry which is preliminary data.</text>
</comment>
<evidence type="ECO:0000256" key="8">
    <source>
        <dbReference type="SAM" id="MobiDB-lite"/>
    </source>
</evidence>
<evidence type="ECO:0000256" key="7">
    <source>
        <dbReference type="ARBA" id="ARBA00023306"/>
    </source>
</evidence>
<feature type="compositionally biased region" description="Basic and acidic residues" evidence="8">
    <location>
        <begin position="1515"/>
        <end position="1598"/>
    </location>
</feature>
<dbReference type="CDD" id="cd20404">
    <property type="entry name" value="Tudor_Agenet_AtEML-like"/>
    <property type="match status" value="1"/>
</dbReference>
<gene>
    <name evidence="9" type="ORF">MANES_09G083700v8</name>
</gene>
<dbReference type="GO" id="GO:0000785">
    <property type="term" value="C:chromatin"/>
    <property type="evidence" value="ECO:0000318"/>
    <property type="project" value="GO_Central"/>
</dbReference>
<protein>
    <recommendedName>
        <fullName evidence="11">Tudor domain-containing protein</fullName>
    </recommendedName>
</protein>
<evidence type="ECO:0000256" key="3">
    <source>
        <dbReference type="ARBA" id="ARBA00022763"/>
    </source>
</evidence>
<dbReference type="GO" id="GO:0006281">
    <property type="term" value="P:DNA repair"/>
    <property type="evidence" value="ECO:0007669"/>
    <property type="project" value="UniProtKB-KW"/>
</dbReference>
<dbReference type="Gene3D" id="2.30.30.140">
    <property type="match status" value="1"/>
</dbReference>
<evidence type="ECO:0000256" key="2">
    <source>
        <dbReference type="ARBA" id="ARBA00022618"/>
    </source>
</evidence>
<reference evidence="10" key="1">
    <citation type="journal article" date="2016" name="Nat. Biotechnol.">
        <title>Sequencing wild and cultivated cassava and related species reveals extensive interspecific hybridization and genetic diversity.</title>
        <authorList>
            <person name="Bredeson J.V."/>
            <person name="Lyons J.B."/>
            <person name="Prochnik S.E."/>
            <person name="Wu G.A."/>
            <person name="Ha C.M."/>
            <person name="Edsinger-Gonzales E."/>
            <person name="Grimwood J."/>
            <person name="Schmutz J."/>
            <person name="Rabbi I.Y."/>
            <person name="Egesi C."/>
            <person name="Nauluvula P."/>
            <person name="Lebot V."/>
            <person name="Ndunguru J."/>
            <person name="Mkamilo G."/>
            <person name="Bart R.S."/>
            <person name="Setter T.L."/>
            <person name="Gleadow R.M."/>
            <person name="Kulakow P."/>
            <person name="Ferguson M.E."/>
            <person name="Rounsley S."/>
            <person name="Rokhsar D.S."/>
        </authorList>
    </citation>
    <scope>NUCLEOTIDE SEQUENCE [LARGE SCALE GENOMIC DNA]</scope>
    <source>
        <strain evidence="10">cv. AM560-2</strain>
    </source>
</reference>
<keyword evidence="5" id="KW-0234">DNA repair</keyword>
<dbReference type="Gene3D" id="1.25.10.10">
    <property type="entry name" value="Leucine-rich Repeat Variant"/>
    <property type="match status" value="1"/>
</dbReference>
<dbReference type="GO" id="GO:0035825">
    <property type="term" value="P:homologous recombination"/>
    <property type="evidence" value="ECO:0007669"/>
    <property type="project" value="UniProtKB-ARBA"/>
</dbReference>
<evidence type="ECO:0008006" key="11">
    <source>
        <dbReference type="Google" id="ProtNLM"/>
    </source>
</evidence>